<accession>A0A2S5TL23</accession>
<evidence type="ECO:0000256" key="1">
    <source>
        <dbReference type="SAM" id="MobiDB-lite"/>
    </source>
</evidence>
<dbReference type="Proteomes" id="UP000238220">
    <property type="component" value="Unassembled WGS sequence"/>
</dbReference>
<evidence type="ECO:0000313" key="3">
    <source>
        <dbReference type="Proteomes" id="UP000238220"/>
    </source>
</evidence>
<evidence type="ECO:0008006" key="4">
    <source>
        <dbReference type="Google" id="ProtNLM"/>
    </source>
</evidence>
<organism evidence="2 3">
    <name type="scientific">Solimonas fluminis</name>
    <dbReference type="NCBI Taxonomy" id="2086571"/>
    <lineage>
        <taxon>Bacteria</taxon>
        <taxon>Pseudomonadati</taxon>
        <taxon>Pseudomonadota</taxon>
        <taxon>Gammaproteobacteria</taxon>
        <taxon>Nevskiales</taxon>
        <taxon>Nevskiaceae</taxon>
        <taxon>Solimonas</taxon>
    </lineage>
</organism>
<feature type="region of interest" description="Disordered" evidence="1">
    <location>
        <begin position="132"/>
        <end position="152"/>
    </location>
</feature>
<dbReference type="Pfam" id="PF06980">
    <property type="entry name" value="DUF1302"/>
    <property type="match status" value="1"/>
</dbReference>
<comment type="caution">
    <text evidence="2">The sequence shown here is derived from an EMBL/GenBank/DDBJ whole genome shotgun (WGS) entry which is preliminary data.</text>
</comment>
<sequence>MAKQGLEGVRTRWTYGPKLLAVFLGGAVVPAWAGSFDFLGLEGQYQVQAAYSAAMRLHDPDDRIMNTAPASSIPLPDYLKLPESNNYDDGDRNFKKHSLVNNRLSLLGEIQLNYGDYGLLVRGDAFYDDVYHRSNDNDSPPPDQPGATINKTELPTNRFSDAAEYYDGQRARLLDAYVYGSWYLTDEAALNLRVGRHIAAWGESLFFAGIALAQSPADATKATVPGADVKSILLPVNQVSMQLALNDKLTILGQYKLEYKPTELNPVGEFFSVADVVGPGAEFIYGIDNPLYLSQLNDVNLLSDDVPEAIDLINRLLLPNVTALTPIYGALGGILARLDPNITDVFIPDLEALQPAGTPRYINVQRGPDVRPSDHGQYGVGIKYQVTPNTNLGLYHLRYHNTTPAPVQNYGYALLLPSPVPGGPDITTEQLGLQVPVTYNVHYFDGIHMSAMSFSTALFGANVGGELIYRDGVDVLVDVDGGLLGPVPTPVRAKVGQVNVNALYVIGPQYFWDALTVVSDFGYNWVIDRDEGCGPTSCSDKLTYSKEAAAYSFLFIFDRKNIFNGWDLQVPVTHSKTVLGQSSLLSGFGSQMGEDDWRASIGFNFTYLQKITLGVSYSGYYGTPHFKTNPYADRDNVGFTAKYNF</sequence>
<dbReference type="RefSeq" id="WP_104228649.1">
    <property type="nucleotide sequence ID" value="NZ_PSNW01000001.1"/>
</dbReference>
<protein>
    <recommendedName>
        <fullName evidence="4">DUF1302 domain-containing protein</fullName>
    </recommendedName>
</protein>
<dbReference type="AlphaFoldDB" id="A0A2S5TL23"/>
<gene>
    <name evidence="2" type="ORF">C3942_01975</name>
</gene>
<proteinExistence type="predicted"/>
<reference evidence="2 3" key="1">
    <citation type="submission" date="2018-02" db="EMBL/GenBank/DDBJ databases">
        <title>Genome sequencing of Solimonas sp. HR-BB.</title>
        <authorList>
            <person name="Lee Y."/>
            <person name="Jeon C.O."/>
        </authorList>
    </citation>
    <scope>NUCLEOTIDE SEQUENCE [LARGE SCALE GENOMIC DNA]</scope>
    <source>
        <strain evidence="2 3">HR-BB</strain>
    </source>
</reference>
<evidence type="ECO:0000313" key="2">
    <source>
        <dbReference type="EMBL" id="PPE75684.1"/>
    </source>
</evidence>
<dbReference type="OrthoDB" id="7052179at2"/>
<name>A0A2S5TL23_9GAMM</name>
<dbReference type="EMBL" id="PSNW01000001">
    <property type="protein sequence ID" value="PPE75684.1"/>
    <property type="molecule type" value="Genomic_DNA"/>
</dbReference>
<keyword evidence="3" id="KW-1185">Reference proteome</keyword>
<dbReference type="InterPro" id="IPR010727">
    <property type="entry name" value="DUF1302"/>
</dbReference>